<organism evidence="1 2">
    <name type="scientific">Salix koriyanagi</name>
    <dbReference type="NCBI Taxonomy" id="2511006"/>
    <lineage>
        <taxon>Eukaryota</taxon>
        <taxon>Viridiplantae</taxon>
        <taxon>Streptophyta</taxon>
        <taxon>Embryophyta</taxon>
        <taxon>Tracheophyta</taxon>
        <taxon>Spermatophyta</taxon>
        <taxon>Magnoliopsida</taxon>
        <taxon>eudicotyledons</taxon>
        <taxon>Gunneridae</taxon>
        <taxon>Pentapetalae</taxon>
        <taxon>rosids</taxon>
        <taxon>fabids</taxon>
        <taxon>Malpighiales</taxon>
        <taxon>Salicaceae</taxon>
        <taxon>Saliceae</taxon>
        <taxon>Salix</taxon>
    </lineage>
</organism>
<dbReference type="AlphaFoldDB" id="A0A9Q0TFD7"/>
<reference evidence="1" key="1">
    <citation type="submission" date="2022-11" db="EMBL/GenBank/DDBJ databases">
        <authorList>
            <person name="Hyden B.L."/>
            <person name="Feng K."/>
            <person name="Yates T."/>
            <person name="Jawdy S."/>
            <person name="Smart L.B."/>
            <person name="Muchero W."/>
        </authorList>
    </citation>
    <scope>NUCLEOTIDE SEQUENCE</scope>
    <source>
        <tissue evidence="1">Shoot tip</tissue>
    </source>
</reference>
<gene>
    <name evidence="1" type="ORF">OIU74_011462</name>
</gene>
<protein>
    <submittedName>
        <fullName evidence="1">Uncharacterized protein</fullName>
    </submittedName>
</protein>
<dbReference type="Proteomes" id="UP001151752">
    <property type="component" value="Chromosome 2"/>
</dbReference>
<keyword evidence="2" id="KW-1185">Reference proteome</keyword>
<comment type="caution">
    <text evidence="1">The sequence shown here is derived from an EMBL/GenBank/DDBJ whole genome shotgun (WGS) entry which is preliminary data.</text>
</comment>
<proteinExistence type="predicted"/>
<accession>A0A9Q0TFD7</accession>
<evidence type="ECO:0000313" key="1">
    <source>
        <dbReference type="EMBL" id="KAJ6710598.1"/>
    </source>
</evidence>
<sequence length="62" mass="7195">MCTKTHSQINKKLISQVTKTIRASQRQSERHKTSYIYVKQMCAAYLRQKIYSSKSEGEEPAT</sequence>
<reference evidence="1" key="2">
    <citation type="journal article" date="2023" name="Int. J. Mol. Sci.">
        <title>De Novo Assembly and Annotation of 11 Diverse Shrub Willow (Salix) Genomes Reveals Novel Gene Organization in Sex-Linked Regions.</title>
        <authorList>
            <person name="Hyden B."/>
            <person name="Feng K."/>
            <person name="Yates T.B."/>
            <person name="Jawdy S."/>
            <person name="Cereghino C."/>
            <person name="Smart L.B."/>
            <person name="Muchero W."/>
        </authorList>
    </citation>
    <scope>NUCLEOTIDE SEQUENCE</scope>
    <source>
        <tissue evidence="1">Shoot tip</tissue>
    </source>
</reference>
<evidence type="ECO:0000313" key="2">
    <source>
        <dbReference type="Proteomes" id="UP001151752"/>
    </source>
</evidence>
<name>A0A9Q0TFD7_9ROSI</name>
<dbReference type="EMBL" id="JAPFFM010000015">
    <property type="protein sequence ID" value="KAJ6710598.1"/>
    <property type="molecule type" value="Genomic_DNA"/>
</dbReference>